<comment type="similarity">
    <text evidence="2">Belongs to the FliJ family.</text>
</comment>
<evidence type="ECO:0000256" key="9">
    <source>
        <dbReference type="ARBA" id="ARBA00023136"/>
    </source>
</evidence>
<evidence type="ECO:0000313" key="13">
    <source>
        <dbReference type="Proteomes" id="UP000189464"/>
    </source>
</evidence>
<organism evidence="12 13">
    <name type="scientific">Desulforamulus ferrireducens</name>
    <dbReference type="NCBI Taxonomy" id="1833852"/>
    <lineage>
        <taxon>Bacteria</taxon>
        <taxon>Bacillati</taxon>
        <taxon>Bacillota</taxon>
        <taxon>Clostridia</taxon>
        <taxon>Eubacteriales</taxon>
        <taxon>Peptococcaceae</taxon>
        <taxon>Desulforamulus</taxon>
    </lineage>
</organism>
<evidence type="ECO:0000256" key="2">
    <source>
        <dbReference type="ARBA" id="ARBA00010004"/>
    </source>
</evidence>
<keyword evidence="9" id="KW-0472">Membrane</keyword>
<gene>
    <name evidence="12" type="ORF">B0537_12455</name>
</gene>
<feature type="coiled-coil region" evidence="11">
    <location>
        <begin position="9"/>
        <end position="46"/>
    </location>
</feature>
<evidence type="ECO:0000256" key="4">
    <source>
        <dbReference type="ARBA" id="ARBA00022448"/>
    </source>
</evidence>
<evidence type="ECO:0000256" key="10">
    <source>
        <dbReference type="ARBA" id="ARBA00023225"/>
    </source>
</evidence>
<dbReference type="GO" id="GO:0015031">
    <property type="term" value="P:protein transport"/>
    <property type="evidence" value="ECO:0007669"/>
    <property type="project" value="UniProtKB-KW"/>
</dbReference>
<keyword evidence="6" id="KW-0145">Chemotaxis</keyword>
<dbReference type="RefSeq" id="WP_077714863.1">
    <property type="nucleotide sequence ID" value="NZ_CP019698.1"/>
</dbReference>
<proteinExistence type="inferred from homology"/>
<dbReference type="GO" id="GO:0009288">
    <property type="term" value="C:bacterial-type flagellum"/>
    <property type="evidence" value="ECO:0007669"/>
    <property type="project" value="InterPro"/>
</dbReference>
<dbReference type="GO" id="GO:0044781">
    <property type="term" value="P:bacterial-type flagellum organization"/>
    <property type="evidence" value="ECO:0007669"/>
    <property type="project" value="UniProtKB-KW"/>
</dbReference>
<keyword evidence="12" id="KW-0969">Cilium</keyword>
<evidence type="ECO:0000256" key="1">
    <source>
        <dbReference type="ARBA" id="ARBA00004413"/>
    </source>
</evidence>
<keyword evidence="8" id="KW-0653">Protein transport</keyword>
<keyword evidence="5" id="KW-1003">Cell membrane</keyword>
<evidence type="ECO:0000256" key="3">
    <source>
        <dbReference type="ARBA" id="ARBA00020392"/>
    </source>
</evidence>
<dbReference type="Proteomes" id="UP000189464">
    <property type="component" value="Chromosome"/>
</dbReference>
<dbReference type="EMBL" id="CP019698">
    <property type="protein sequence ID" value="AQS59820.1"/>
    <property type="molecule type" value="Genomic_DNA"/>
</dbReference>
<keyword evidence="11" id="KW-0175">Coiled coil</keyword>
<evidence type="ECO:0000313" key="12">
    <source>
        <dbReference type="EMBL" id="AQS59820.1"/>
    </source>
</evidence>
<dbReference type="NCBIfam" id="TIGR02473">
    <property type="entry name" value="flagell_FliJ"/>
    <property type="match status" value="1"/>
</dbReference>
<keyword evidence="13" id="KW-1185">Reference proteome</keyword>
<keyword evidence="7" id="KW-1005">Bacterial flagellum biogenesis</keyword>
<protein>
    <recommendedName>
        <fullName evidence="3">Flagellar FliJ protein</fullName>
    </recommendedName>
</protein>
<accession>A0A1S6IYI9</accession>
<dbReference type="GO" id="GO:0071973">
    <property type="term" value="P:bacterial-type flagellum-dependent cell motility"/>
    <property type="evidence" value="ECO:0007669"/>
    <property type="project" value="InterPro"/>
</dbReference>
<keyword evidence="10" id="KW-1006">Bacterial flagellum protein export</keyword>
<evidence type="ECO:0000256" key="11">
    <source>
        <dbReference type="SAM" id="Coils"/>
    </source>
</evidence>
<evidence type="ECO:0000256" key="5">
    <source>
        <dbReference type="ARBA" id="ARBA00022475"/>
    </source>
</evidence>
<sequence length="145" mass="17148">MAKFLFRLEQVLEQRIKAEEKALLELAKAQQECTKIEKSLAATEDKLQQAFSYAGTISHPSEQMQSFIYVEHLKQTVERQRRLLLRAKEILELRKKEVLDAKKDRMILEKLKEKQFIEYKELEMYIEQKEIDELATLGFARANNS</sequence>
<name>A0A1S6IYI9_9FIRM</name>
<dbReference type="Pfam" id="PF02050">
    <property type="entry name" value="FliJ"/>
    <property type="match status" value="1"/>
</dbReference>
<evidence type="ECO:0000256" key="8">
    <source>
        <dbReference type="ARBA" id="ARBA00022927"/>
    </source>
</evidence>
<dbReference type="GO" id="GO:0006935">
    <property type="term" value="P:chemotaxis"/>
    <property type="evidence" value="ECO:0007669"/>
    <property type="project" value="UniProtKB-KW"/>
</dbReference>
<dbReference type="OrthoDB" id="1727315at2"/>
<comment type="subcellular location">
    <subcellularLocation>
        <location evidence="1">Cell membrane</location>
        <topology evidence="1">Peripheral membrane protein</topology>
        <orientation evidence="1">Cytoplasmic side</orientation>
    </subcellularLocation>
</comment>
<dbReference type="InterPro" id="IPR012823">
    <property type="entry name" value="Flagell_FliJ"/>
</dbReference>
<dbReference type="STRING" id="1833852.B0537_12455"/>
<dbReference type="Gene3D" id="1.10.287.1700">
    <property type="match status" value="1"/>
</dbReference>
<dbReference type="InterPro" id="IPR053716">
    <property type="entry name" value="Flag_assembly_chemotaxis_eff"/>
</dbReference>
<dbReference type="GO" id="GO:0005886">
    <property type="term" value="C:plasma membrane"/>
    <property type="evidence" value="ECO:0007669"/>
    <property type="project" value="UniProtKB-SubCell"/>
</dbReference>
<keyword evidence="12" id="KW-0966">Cell projection</keyword>
<evidence type="ECO:0000256" key="6">
    <source>
        <dbReference type="ARBA" id="ARBA00022500"/>
    </source>
</evidence>
<keyword evidence="4" id="KW-0813">Transport</keyword>
<dbReference type="AlphaFoldDB" id="A0A1S6IYI9"/>
<dbReference type="KEGG" id="dfg:B0537_12455"/>
<keyword evidence="12" id="KW-0282">Flagellum</keyword>
<evidence type="ECO:0000256" key="7">
    <source>
        <dbReference type="ARBA" id="ARBA00022795"/>
    </source>
</evidence>
<reference evidence="12 13" key="1">
    <citation type="journal article" date="2016" name="Int. J. Syst. Evol. Microbiol.">
        <title>Desulfotomaculum ferrireducens sp. nov., a moderately thermophilic sulfate-reducing and dissimilatory Fe(III)-reducing bacterium isolated from compost.</title>
        <authorList>
            <person name="Yang G."/>
            <person name="Guo J."/>
            <person name="Zhuang L."/>
            <person name="Yuan Y."/>
            <person name="Zhou S."/>
        </authorList>
    </citation>
    <scope>NUCLEOTIDE SEQUENCE [LARGE SCALE GENOMIC DNA]</scope>
    <source>
        <strain evidence="12 13">GSS09</strain>
    </source>
</reference>